<feature type="domain" description="Uncharacterized protein TP-0789" evidence="2">
    <location>
        <begin position="68"/>
        <end position="239"/>
    </location>
</feature>
<reference evidence="3 4" key="1">
    <citation type="submission" date="2007-05" db="EMBL/GenBank/DDBJ databases">
        <title>Complete sequence of Geobacter uraniireducens Rf4.</title>
        <authorList>
            <consortium name="US DOE Joint Genome Institute"/>
            <person name="Copeland A."/>
            <person name="Lucas S."/>
            <person name="Lapidus A."/>
            <person name="Barry K."/>
            <person name="Detter J.C."/>
            <person name="Glavina del Rio T."/>
            <person name="Hammon N."/>
            <person name="Israni S."/>
            <person name="Dalin E."/>
            <person name="Tice H."/>
            <person name="Pitluck S."/>
            <person name="Chertkov O."/>
            <person name="Brettin T."/>
            <person name="Bruce D."/>
            <person name="Han C."/>
            <person name="Schmutz J."/>
            <person name="Larimer F."/>
            <person name="Land M."/>
            <person name="Hauser L."/>
            <person name="Kyrpides N."/>
            <person name="Mikhailova N."/>
            <person name="Shelobolina E."/>
            <person name="Aklujkar M."/>
            <person name="Lovley D."/>
            <person name="Richardson P."/>
        </authorList>
    </citation>
    <scope>NUCLEOTIDE SEQUENCE [LARGE SCALE GENOMIC DNA]</scope>
    <source>
        <strain evidence="3 4">Rf4</strain>
    </source>
</reference>
<dbReference type="EMBL" id="CP000698">
    <property type="protein sequence ID" value="ABQ26618.1"/>
    <property type="molecule type" value="Genomic_DNA"/>
</dbReference>
<accession>A5G4A0</accession>
<dbReference type="Proteomes" id="UP000006695">
    <property type="component" value="Chromosome"/>
</dbReference>
<protein>
    <recommendedName>
        <fullName evidence="2">Uncharacterized protein TP-0789 domain-containing protein</fullName>
    </recommendedName>
</protein>
<proteinExistence type="predicted"/>
<keyword evidence="1" id="KW-0732">Signal</keyword>
<sequence length="244" mass="27597">MFKNLLTGTAIILFTAMAQAADVKTLLRQADSYRLEFDSMQVETEVQLFKSGKLDKERLYAVYLKAGRRSLVIMQSPGEKGQKVLMLGDAFWQIMPQSQRPIRITPMQKLLGDASVGDIATMNWSEDYDGMVAGEVVVGDIPCLHLTLSARSKGVSYQRIELYLAKQGARPVKAELYVASDRIAKQATFAVERVHGRPRVTAMTITDQIQIGRETVIRYLSRKPRTIPDEYYNPMFLTRNDIKE</sequence>
<feature type="signal peptide" evidence="1">
    <location>
        <begin position="1"/>
        <end position="20"/>
    </location>
</feature>
<name>A5G4A0_GEOUR</name>
<evidence type="ECO:0000313" key="3">
    <source>
        <dbReference type="EMBL" id="ABQ26618.1"/>
    </source>
</evidence>
<dbReference type="InterPro" id="IPR033399">
    <property type="entry name" value="TP_0789-like"/>
</dbReference>
<evidence type="ECO:0000313" key="4">
    <source>
        <dbReference type="Proteomes" id="UP000006695"/>
    </source>
</evidence>
<dbReference type="PIRSF" id="PIRSF028205">
    <property type="entry name" value="UCP028205"/>
    <property type="match status" value="1"/>
</dbReference>
<dbReference type="CDD" id="cd16329">
    <property type="entry name" value="LolA_like"/>
    <property type="match status" value="1"/>
</dbReference>
<dbReference type="OrthoDB" id="357718at2"/>
<dbReference type="Pfam" id="PF17131">
    <property type="entry name" value="LolA_like"/>
    <property type="match status" value="1"/>
</dbReference>
<dbReference type="InterPro" id="IPR011220">
    <property type="entry name" value="UCP028205"/>
</dbReference>
<keyword evidence="4" id="KW-1185">Reference proteome</keyword>
<evidence type="ECO:0000256" key="1">
    <source>
        <dbReference type="SAM" id="SignalP"/>
    </source>
</evidence>
<dbReference type="HOGENOM" id="CLU_081285_0_0_7"/>
<gene>
    <name evidence="3" type="ordered locus">Gura_2439</name>
</gene>
<organism evidence="3 4">
    <name type="scientific">Geotalea uraniireducens (strain Rf4)</name>
    <name type="common">Geobacter uraniireducens</name>
    <dbReference type="NCBI Taxonomy" id="351605"/>
    <lineage>
        <taxon>Bacteria</taxon>
        <taxon>Pseudomonadati</taxon>
        <taxon>Thermodesulfobacteriota</taxon>
        <taxon>Desulfuromonadia</taxon>
        <taxon>Geobacterales</taxon>
        <taxon>Geobacteraceae</taxon>
        <taxon>Geotalea</taxon>
    </lineage>
</organism>
<dbReference type="RefSeq" id="WP_011939308.1">
    <property type="nucleotide sequence ID" value="NC_009483.1"/>
</dbReference>
<dbReference type="AlphaFoldDB" id="A5G4A0"/>
<dbReference type="STRING" id="351605.Gura_2439"/>
<dbReference type="Gene3D" id="2.50.20.10">
    <property type="entry name" value="Lipoprotein localisation LolA/LolB/LppX"/>
    <property type="match status" value="1"/>
</dbReference>
<dbReference type="KEGG" id="gur:Gura_2439"/>
<evidence type="ECO:0000259" key="2">
    <source>
        <dbReference type="Pfam" id="PF17131"/>
    </source>
</evidence>
<feature type="chain" id="PRO_5002683224" description="Uncharacterized protein TP-0789 domain-containing protein" evidence="1">
    <location>
        <begin position="21"/>
        <end position="244"/>
    </location>
</feature>